<feature type="compositionally biased region" description="Basic and acidic residues" evidence="10">
    <location>
        <begin position="108"/>
        <end position="118"/>
    </location>
</feature>
<dbReference type="Pfam" id="PF01388">
    <property type="entry name" value="ARID"/>
    <property type="match status" value="1"/>
</dbReference>
<dbReference type="InterPro" id="IPR045147">
    <property type="entry name" value="ARI3A/B/C"/>
</dbReference>
<dbReference type="Ensembl" id="ENSBGRT00000007289.1">
    <property type="protein sequence ID" value="ENSBGRP00000006351.1"/>
    <property type="gene ID" value="ENSBGRG00000003860.1"/>
</dbReference>
<feature type="compositionally biased region" description="Low complexity" evidence="10">
    <location>
        <begin position="473"/>
        <end position="502"/>
    </location>
</feature>
<dbReference type="Gene3D" id="1.10.150.60">
    <property type="entry name" value="ARID DNA-binding domain"/>
    <property type="match status" value="1"/>
</dbReference>
<dbReference type="PANTHER" id="PTHR15348:SF3">
    <property type="entry name" value="AT-RICH INTERACTIVE DOMAIN-CONTAINING PROTEIN 3B"/>
    <property type="match status" value="1"/>
</dbReference>
<dbReference type="SUPFAM" id="SSF46774">
    <property type="entry name" value="ARID-like"/>
    <property type="match status" value="1"/>
</dbReference>
<dbReference type="GO" id="GO:0005634">
    <property type="term" value="C:nucleus"/>
    <property type="evidence" value="ECO:0007669"/>
    <property type="project" value="UniProtKB-SubCell"/>
</dbReference>
<dbReference type="InterPro" id="IPR023334">
    <property type="entry name" value="REKLES_domain"/>
</dbReference>
<dbReference type="FunFam" id="1.10.150.60:FF:000008">
    <property type="entry name" value="Putative AT-rich interactive domain-containing protein 3B"/>
    <property type="match status" value="1"/>
</dbReference>
<dbReference type="CDD" id="cd16879">
    <property type="entry name" value="ARID_ARID3B"/>
    <property type="match status" value="1"/>
</dbReference>
<keyword evidence="5 9" id="KW-0238">DNA-binding</keyword>
<sequence length="511" mass="55091">MEPLHPQQKQPPPPQPPHLAPLQMDAREKQGQQMRETPFLYAQKLVTQQTHLSATPGRPSGSPALGPSARVPPATAVARVFERSKVNSEPEEEEGGLEAPGLAPHGQQAKEDRTKDASKTSASVSAAGQPGWNLDEQLKQNGGLAWSDDADGGRGREISRDFAKLYELDSDPERKEFLDDLFVFMQKRGTPINRIPIMAKQILDLYMLYKLVTEKGGLVEIINKKIWREITKGLNLPTSITSAAFTLRTQYMKYLYAYECEKKALSSPAELQAAIDGNRREGRRPSYSSSLFGYSPTAAAGAPALLSPPKIRFPILGLSSSGGTSASGSRISPAAPLRKGDGVPVTTVPVPNRLAVPVTLAGQQASTRTATLEQLRERLESGEPPEKKVSRLSEEEQRLVQQAFQRNLFNMARQLPMKIRINGREDRAEASAAALNLTTSSIGSISMSVDIDGTTYAGVLFAQKPAVHLITGSAPQSIGSSSSSSSSSHCSPSPTSSRGTPSAEPSTSWSL</sequence>
<evidence type="ECO:0000259" key="11">
    <source>
        <dbReference type="PROSITE" id="PS51011"/>
    </source>
</evidence>
<feature type="region of interest" description="Disordered" evidence="10">
    <location>
        <begin position="320"/>
        <end position="344"/>
    </location>
</feature>
<dbReference type="PANTHER" id="PTHR15348">
    <property type="entry name" value="AT-RICH INTERACTIVE DOMAIN-CONTAINING PROTEIN ARID DOMAIN- CONTAINING PROTEIN DEAD RINGER PROTEIN B-CELL REGULATOR OF IGH TRANSCRIPTION BRIGHT"/>
    <property type="match status" value="1"/>
</dbReference>
<reference evidence="13" key="2">
    <citation type="submission" date="2025-08" db="UniProtKB">
        <authorList>
            <consortium name="Ensembl"/>
        </authorList>
    </citation>
    <scope>IDENTIFICATION</scope>
</reference>
<feature type="compositionally biased region" description="Pro residues" evidence="10">
    <location>
        <begin position="9"/>
        <end position="19"/>
    </location>
</feature>
<reference evidence="13" key="3">
    <citation type="submission" date="2025-09" db="UniProtKB">
        <authorList>
            <consortium name="Ensembl"/>
        </authorList>
    </citation>
    <scope>IDENTIFICATION</scope>
</reference>
<keyword evidence="7 9" id="KW-0539">Nucleus</keyword>
<evidence type="ECO:0000313" key="14">
    <source>
        <dbReference type="Proteomes" id="UP000694520"/>
    </source>
</evidence>
<comment type="subcellular location">
    <subcellularLocation>
        <location evidence="9">Nucleus</location>
    </subcellularLocation>
</comment>
<keyword evidence="1" id="KW-0488">Methylation</keyword>
<accession>A0A8B9WEP7</accession>
<keyword evidence="2" id="KW-0597">Phosphoprotein</keyword>
<evidence type="ECO:0000256" key="1">
    <source>
        <dbReference type="ARBA" id="ARBA00022481"/>
    </source>
</evidence>
<evidence type="ECO:0000259" key="12">
    <source>
        <dbReference type="PROSITE" id="PS51486"/>
    </source>
</evidence>
<proteinExistence type="predicted"/>
<feature type="compositionally biased region" description="Low complexity" evidence="10">
    <location>
        <begin position="69"/>
        <end position="79"/>
    </location>
</feature>
<evidence type="ECO:0000256" key="2">
    <source>
        <dbReference type="ARBA" id="ARBA00022553"/>
    </source>
</evidence>
<evidence type="ECO:0000313" key="13">
    <source>
        <dbReference type="Ensembl" id="ENSBGRP00000006351.1"/>
    </source>
</evidence>
<evidence type="ECO:0000256" key="3">
    <source>
        <dbReference type="ARBA" id="ARBA00022990"/>
    </source>
</evidence>
<feature type="compositionally biased region" description="Low complexity" evidence="10">
    <location>
        <begin position="320"/>
        <end position="332"/>
    </location>
</feature>
<keyword evidence="14" id="KW-1185">Reference proteome</keyword>
<dbReference type="Proteomes" id="UP000694520">
    <property type="component" value="Chromosome 17"/>
</dbReference>
<keyword evidence="6" id="KW-0804">Transcription</keyword>
<evidence type="ECO:0000256" key="6">
    <source>
        <dbReference type="ARBA" id="ARBA00023163"/>
    </source>
</evidence>
<comment type="function">
    <text evidence="9">Transcription factor.</text>
</comment>
<dbReference type="PROSITE" id="PS51011">
    <property type="entry name" value="ARID"/>
    <property type="match status" value="1"/>
</dbReference>
<reference evidence="13" key="1">
    <citation type="submission" date="2019-05" db="EMBL/GenBank/DDBJ databases">
        <authorList>
            <person name="Zhang S."/>
            <person name="Liu J."/>
        </authorList>
    </citation>
    <scope>NUCLEOTIDE SEQUENCE [LARGE SCALE GENOMIC DNA]</scope>
</reference>
<protein>
    <recommendedName>
        <fullName evidence="9">AT-rich interactive domain-containing protein 3</fullName>
        <shortName evidence="9">ARID domain-containing protein</shortName>
    </recommendedName>
</protein>
<evidence type="ECO:0000256" key="10">
    <source>
        <dbReference type="SAM" id="MobiDB-lite"/>
    </source>
</evidence>
<dbReference type="PROSITE" id="PS51486">
    <property type="entry name" value="REKLES"/>
    <property type="match status" value="1"/>
</dbReference>
<feature type="domain" description="REKLES" evidence="12">
    <location>
        <begin position="370"/>
        <end position="467"/>
    </location>
</feature>
<feature type="region of interest" description="Disordered" evidence="10">
    <location>
        <begin position="1"/>
        <end position="134"/>
    </location>
</feature>
<dbReference type="GeneTree" id="ENSGT00940000156052"/>
<evidence type="ECO:0000256" key="4">
    <source>
        <dbReference type="ARBA" id="ARBA00023015"/>
    </source>
</evidence>
<keyword evidence="4 9" id="KW-0805">Transcription regulation</keyword>
<dbReference type="AlphaFoldDB" id="A0A8B9WEP7"/>
<evidence type="ECO:0000256" key="8">
    <source>
        <dbReference type="ARBA" id="ARBA00062449"/>
    </source>
</evidence>
<dbReference type="InterPro" id="IPR036431">
    <property type="entry name" value="ARID_dom_sf"/>
</dbReference>
<evidence type="ECO:0000256" key="7">
    <source>
        <dbReference type="ARBA" id="ARBA00023242"/>
    </source>
</evidence>
<gene>
    <name evidence="13" type="primary">ARID3B</name>
</gene>
<dbReference type="GO" id="GO:0003677">
    <property type="term" value="F:DNA binding"/>
    <property type="evidence" value="ECO:0007669"/>
    <property type="project" value="UniProtKB-UniRule"/>
</dbReference>
<comment type="subunit">
    <text evidence="8 9">Heterodimer with ARID3A. Interacts with unphosphorylated RB1.</text>
</comment>
<feature type="region of interest" description="Disordered" evidence="10">
    <location>
        <begin position="473"/>
        <end position="511"/>
    </location>
</feature>
<organism evidence="13 14">
    <name type="scientific">Bos mutus grunniens</name>
    <name type="common">Wild yak</name>
    <name type="synonym">Bos grunniens</name>
    <dbReference type="NCBI Taxonomy" id="30521"/>
    <lineage>
        <taxon>Eukaryota</taxon>
        <taxon>Metazoa</taxon>
        <taxon>Chordata</taxon>
        <taxon>Craniata</taxon>
        <taxon>Vertebrata</taxon>
        <taxon>Euteleostomi</taxon>
        <taxon>Mammalia</taxon>
        <taxon>Eutheria</taxon>
        <taxon>Laurasiatheria</taxon>
        <taxon>Artiodactyla</taxon>
        <taxon>Ruminantia</taxon>
        <taxon>Pecora</taxon>
        <taxon>Bovidae</taxon>
        <taxon>Bovinae</taxon>
        <taxon>Bos</taxon>
    </lineage>
</organism>
<dbReference type="GO" id="GO:0006357">
    <property type="term" value="P:regulation of transcription by RNA polymerase II"/>
    <property type="evidence" value="ECO:0007669"/>
    <property type="project" value="InterPro"/>
</dbReference>
<name>A0A8B9WEP7_BOSMU</name>
<evidence type="ECO:0000256" key="9">
    <source>
        <dbReference type="RuleBase" id="RU369100"/>
    </source>
</evidence>
<dbReference type="SMART" id="SM01014">
    <property type="entry name" value="ARID"/>
    <property type="match status" value="1"/>
</dbReference>
<dbReference type="InterPro" id="IPR001606">
    <property type="entry name" value="ARID_dom"/>
</dbReference>
<dbReference type="SMART" id="SM00501">
    <property type="entry name" value="BRIGHT"/>
    <property type="match status" value="1"/>
</dbReference>
<evidence type="ECO:0000256" key="5">
    <source>
        <dbReference type="ARBA" id="ARBA00023125"/>
    </source>
</evidence>
<keyword evidence="3" id="KW-0007">Acetylation</keyword>
<feature type="domain" description="ARID" evidence="11">
    <location>
        <begin position="171"/>
        <end position="263"/>
    </location>
</feature>